<dbReference type="PANTHER" id="PTHR10736">
    <property type="entry name" value="BESTROPHIN"/>
    <property type="match status" value="1"/>
</dbReference>
<feature type="transmembrane region" description="Helical" evidence="6">
    <location>
        <begin position="111"/>
        <end position="130"/>
    </location>
</feature>
<dbReference type="InterPro" id="IPR000615">
    <property type="entry name" value="Bestrophin"/>
</dbReference>
<organism evidence="7 8">
    <name type="scientific">Wuchereria bancrofti</name>
    <dbReference type="NCBI Taxonomy" id="6293"/>
    <lineage>
        <taxon>Eukaryota</taxon>
        <taxon>Metazoa</taxon>
        <taxon>Ecdysozoa</taxon>
        <taxon>Nematoda</taxon>
        <taxon>Chromadorea</taxon>
        <taxon>Rhabditida</taxon>
        <taxon>Spirurina</taxon>
        <taxon>Spiruromorpha</taxon>
        <taxon>Filarioidea</taxon>
        <taxon>Onchocercidae</taxon>
        <taxon>Wuchereria</taxon>
    </lineage>
</organism>
<dbReference type="Proteomes" id="UP000093561">
    <property type="component" value="Unassembled WGS sequence"/>
</dbReference>
<reference evidence="7" key="1">
    <citation type="submission" date="2015-03" db="EMBL/GenBank/DDBJ databases">
        <title>Wuchereria bancrofti Genome Sequencing Papua New Guinea Strain.</title>
        <authorList>
            <person name="Small S.T."/>
            <person name="Serre D."/>
            <person name="Zimmerman P.A."/>
        </authorList>
    </citation>
    <scope>NUCLEOTIDE SEQUENCE [LARGE SCALE GENOMIC DNA]</scope>
    <source>
        <strain evidence="7">pt0022</strain>
    </source>
</reference>
<keyword evidence="6" id="KW-0407">Ion channel</keyword>
<proteinExistence type="inferred from homology"/>
<reference evidence="7" key="2">
    <citation type="journal article" date="2016" name="Mol. Ecol.">
        <title>Population genomics of the filarial nematode parasite Wuchereria bancrofti from mosquitoes.</title>
        <authorList>
            <person name="Small S.T."/>
            <person name="Reimer L.J."/>
            <person name="Tisch D.J."/>
            <person name="King C.L."/>
            <person name="Christensen B.M."/>
            <person name="Siba P.M."/>
            <person name="Kazura J.W."/>
            <person name="Serre D."/>
            <person name="Zimmerman P.A."/>
        </authorList>
    </citation>
    <scope>NUCLEOTIDE SEQUENCE</scope>
    <source>
        <strain evidence="7">pt0022</strain>
    </source>
</reference>
<keyword evidence="6" id="KW-1003">Cell membrane</keyword>
<dbReference type="AlphaFoldDB" id="A0AAF5PMM9"/>
<keyword evidence="4 6" id="KW-0472">Membrane</keyword>
<dbReference type="GO" id="GO:0005254">
    <property type="term" value="F:chloride channel activity"/>
    <property type="evidence" value="ECO:0007669"/>
    <property type="project" value="UniProtKB-KW"/>
</dbReference>
<protein>
    <recommendedName>
        <fullName evidence="6">Bestrophin homolog</fullName>
    </recommendedName>
</protein>
<evidence type="ECO:0000256" key="2">
    <source>
        <dbReference type="ARBA" id="ARBA00022692"/>
    </source>
</evidence>
<comment type="similarity">
    <text evidence="5 6">Belongs to the anion channel-forming bestrophin (TC 1.A.46) family. Calcium-sensitive chloride channel subfamily.</text>
</comment>
<evidence type="ECO:0000313" key="7">
    <source>
        <dbReference type="Proteomes" id="UP000093561"/>
    </source>
</evidence>
<sequence length="295" mass="34726">MRYLCLTQIFIFRDISIQVQKRFPTIDSLIDAGILLKNEKEKLDLIKFQYNNYWVPIRWIHAIALKARKQEIITSDLLYWKLCAETDKFRHSLQLLCNYDWVPIPLVYSQVVFLAVYVHFLICLISQQFIVGDNSHTSYLDLIVPVMTMIQFIFFIGWLKVAQALLNPFGDDDDDFECNYLIDKNLAQSFCIADNYDRVPDIQPDLFWQSQKVLSTSSNTFLNGSTVDFKTTKHNRSSQITDLEKTMKTIAWGHDHFEEPINRPSIQLEQYNKSKIDYFVLPNLNKNNKMEITRL</sequence>
<keyword evidence="6" id="KW-0868">Chloride</keyword>
<dbReference type="InterPro" id="IPR021134">
    <property type="entry name" value="Bestrophin-like"/>
</dbReference>
<dbReference type="PANTHER" id="PTHR10736:SF0">
    <property type="entry name" value="BESTROPHIN HOMOLOG"/>
    <property type="match status" value="1"/>
</dbReference>
<dbReference type="GO" id="GO:0005886">
    <property type="term" value="C:plasma membrane"/>
    <property type="evidence" value="ECO:0007669"/>
    <property type="project" value="UniProtKB-SubCell"/>
</dbReference>
<evidence type="ECO:0000256" key="1">
    <source>
        <dbReference type="ARBA" id="ARBA00004370"/>
    </source>
</evidence>
<keyword evidence="3 6" id="KW-1133">Transmembrane helix</keyword>
<keyword evidence="2 6" id="KW-0812">Transmembrane</keyword>
<accession>A0AAF5PMM9</accession>
<dbReference type="GO" id="GO:0034707">
    <property type="term" value="C:chloride channel complex"/>
    <property type="evidence" value="ECO:0007669"/>
    <property type="project" value="UniProtKB-KW"/>
</dbReference>
<feature type="transmembrane region" description="Helical" evidence="6">
    <location>
        <begin position="142"/>
        <end position="159"/>
    </location>
</feature>
<evidence type="ECO:0000256" key="5">
    <source>
        <dbReference type="ARBA" id="ARBA00034769"/>
    </source>
</evidence>
<comment type="subcellular location">
    <subcellularLocation>
        <location evidence="6">Cell membrane</location>
        <topology evidence="6">Multi-pass membrane protein</topology>
    </subcellularLocation>
    <subcellularLocation>
        <location evidence="1">Membrane</location>
    </subcellularLocation>
</comment>
<dbReference type="WBParaSite" id="mrna-Wban_02877">
    <property type="protein sequence ID" value="mrna-Wban_02877"/>
    <property type="gene ID" value="Wban_02877"/>
</dbReference>
<keyword evidence="6" id="KW-0869">Chloride channel</keyword>
<dbReference type="Pfam" id="PF01062">
    <property type="entry name" value="Bestrophin"/>
    <property type="match status" value="1"/>
</dbReference>
<evidence type="ECO:0000256" key="6">
    <source>
        <dbReference type="RuleBase" id="RU363126"/>
    </source>
</evidence>
<keyword evidence="6" id="KW-0406">Ion transport</keyword>
<reference evidence="8" key="3">
    <citation type="submission" date="2024-02" db="UniProtKB">
        <authorList>
            <consortium name="WormBaseParasite"/>
        </authorList>
    </citation>
    <scope>IDENTIFICATION</scope>
    <source>
        <strain evidence="8">pt0022</strain>
    </source>
</reference>
<keyword evidence="6" id="KW-0813">Transport</keyword>
<evidence type="ECO:0000313" key="8">
    <source>
        <dbReference type="WBParaSite" id="mrna-Wban_02877"/>
    </source>
</evidence>
<comment type="function">
    <text evidence="6">Forms chloride channels.</text>
</comment>
<evidence type="ECO:0000256" key="4">
    <source>
        <dbReference type="ARBA" id="ARBA00023136"/>
    </source>
</evidence>
<evidence type="ECO:0000256" key="3">
    <source>
        <dbReference type="ARBA" id="ARBA00022989"/>
    </source>
</evidence>
<name>A0AAF5PMM9_WUCBA</name>